<dbReference type="AlphaFoldDB" id="A0A0F9BAX6"/>
<protein>
    <submittedName>
        <fullName evidence="1">Uncharacterized protein</fullName>
    </submittedName>
</protein>
<reference evidence="1" key="1">
    <citation type="journal article" date="2015" name="Nature">
        <title>Complex archaea that bridge the gap between prokaryotes and eukaryotes.</title>
        <authorList>
            <person name="Spang A."/>
            <person name="Saw J.H."/>
            <person name="Jorgensen S.L."/>
            <person name="Zaremba-Niedzwiedzka K."/>
            <person name="Martijn J."/>
            <person name="Lind A.E."/>
            <person name="van Eijk R."/>
            <person name="Schleper C."/>
            <person name="Guy L."/>
            <person name="Ettema T.J."/>
        </authorList>
    </citation>
    <scope>NUCLEOTIDE SEQUENCE</scope>
</reference>
<name>A0A0F9BAX6_9ZZZZ</name>
<evidence type="ECO:0000313" key="1">
    <source>
        <dbReference type="EMBL" id="KKK87839.1"/>
    </source>
</evidence>
<gene>
    <name evidence="1" type="ORF">LCGC14_2749230</name>
</gene>
<accession>A0A0F9BAX6</accession>
<dbReference type="EMBL" id="LAZR01050226">
    <property type="protein sequence ID" value="KKK87839.1"/>
    <property type="molecule type" value="Genomic_DNA"/>
</dbReference>
<comment type="caution">
    <text evidence="1">The sequence shown here is derived from an EMBL/GenBank/DDBJ whole genome shotgun (WGS) entry which is preliminary data.</text>
</comment>
<sequence>PKPKPKLKPKPSQIIEKPVINVPIEHSEKTCGCVYIGLREFSCGFKVAA</sequence>
<feature type="non-terminal residue" evidence="1">
    <location>
        <position position="1"/>
    </location>
</feature>
<organism evidence="1">
    <name type="scientific">marine sediment metagenome</name>
    <dbReference type="NCBI Taxonomy" id="412755"/>
    <lineage>
        <taxon>unclassified sequences</taxon>
        <taxon>metagenomes</taxon>
        <taxon>ecological metagenomes</taxon>
    </lineage>
</organism>
<proteinExistence type="predicted"/>